<dbReference type="PANTHER" id="PTHR24421:SF10">
    <property type="entry name" value="NITRATE_NITRITE SENSOR PROTEIN NARQ"/>
    <property type="match status" value="1"/>
</dbReference>
<evidence type="ECO:0000313" key="12">
    <source>
        <dbReference type="EMBL" id="OCK43124.1"/>
    </source>
</evidence>
<dbReference type="STRING" id="447689.BA195_09130"/>
<keyword evidence="10" id="KW-0812">Transmembrane</keyword>
<keyword evidence="13" id="KW-1185">Reference proteome</keyword>
<dbReference type="SMART" id="SM00387">
    <property type="entry name" value="HATPase_c"/>
    <property type="match status" value="1"/>
</dbReference>
<dbReference type="Gene3D" id="1.25.40.10">
    <property type="entry name" value="Tetratricopeptide repeat domain"/>
    <property type="match status" value="1"/>
</dbReference>
<dbReference type="Proteomes" id="UP000093186">
    <property type="component" value="Unassembled WGS sequence"/>
</dbReference>
<dbReference type="Gene3D" id="1.20.5.1930">
    <property type="match status" value="1"/>
</dbReference>
<dbReference type="SUPFAM" id="SSF48452">
    <property type="entry name" value="TPR-like"/>
    <property type="match status" value="1"/>
</dbReference>
<keyword evidence="4" id="KW-0808">Transferase</keyword>
<organism evidence="12 13">
    <name type="scientific">Tenacibaculum soleae</name>
    <dbReference type="NCBI Taxonomy" id="447689"/>
    <lineage>
        <taxon>Bacteria</taxon>
        <taxon>Pseudomonadati</taxon>
        <taxon>Bacteroidota</taxon>
        <taxon>Flavobacteriia</taxon>
        <taxon>Flavobacteriales</taxon>
        <taxon>Flavobacteriaceae</taxon>
        <taxon>Tenacibaculum</taxon>
    </lineage>
</organism>
<dbReference type="InterPro" id="IPR005467">
    <property type="entry name" value="His_kinase_dom"/>
</dbReference>
<keyword evidence="5" id="KW-0547">Nucleotide-binding</keyword>
<dbReference type="InterPro" id="IPR036890">
    <property type="entry name" value="HATPase_C_sf"/>
</dbReference>
<dbReference type="GO" id="GO:0005524">
    <property type="term" value="F:ATP binding"/>
    <property type="evidence" value="ECO:0007669"/>
    <property type="project" value="UniProtKB-KW"/>
</dbReference>
<dbReference type="GO" id="GO:0046983">
    <property type="term" value="F:protein dimerization activity"/>
    <property type="evidence" value="ECO:0007669"/>
    <property type="project" value="InterPro"/>
</dbReference>
<feature type="transmembrane region" description="Helical" evidence="10">
    <location>
        <begin position="336"/>
        <end position="356"/>
    </location>
</feature>
<dbReference type="Pfam" id="PF07730">
    <property type="entry name" value="HisKA_3"/>
    <property type="match status" value="1"/>
</dbReference>
<reference evidence="12 13" key="1">
    <citation type="submission" date="2016-06" db="EMBL/GenBank/DDBJ databases">
        <title>Draft Genome Sequence of Tenacibaculum soleae UCD-KL19.</title>
        <authorList>
            <person name="Eisen J.A."/>
            <person name="Coil D.A."/>
            <person name="Lujan K.M."/>
        </authorList>
    </citation>
    <scope>NUCLEOTIDE SEQUENCE [LARGE SCALE GENOMIC DNA]</scope>
    <source>
        <strain evidence="12 13">UCD-KL19</strain>
    </source>
</reference>
<dbReference type="CDD" id="cd16917">
    <property type="entry name" value="HATPase_UhpB-NarQ-NarX-like"/>
    <property type="match status" value="1"/>
</dbReference>
<dbReference type="GO" id="GO:0016020">
    <property type="term" value="C:membrane"/>
    <property type="evidence" value="ECO:0007669"/>
    <property type="project" value="InterPro"/>
</dbReference>
<dbReference type="Pfam" id="PF02518">
    <property type="entry name" value="HATPase_c"/>
    <property type="match status" value="1"/>
</dbReference>
<keyword evidence="9" id="KW-0802">TPR repeat</keyword>
<dbReference type="SMART" id="SM00028">
    <property type="entry name" value="TPR"/>
    <property type="match status" value="3"/>
</dbReference>
<feature type="domain" description="Histidine kinase" evidence="11">
    <location>
        <begin position="403"/>
        <end position="595"/>
    </location>
</feature>
<dbReference type="InterPro" id="IPR011990">
    <property type="entry name" value="TPR-like_helical_dom_sf"/>
</dbReference>
<feature type="repeat" description="TPR" evidence="9">
    <location>
        <begin position="217"/>
        <end position="250"/>
    </location>
</feature>
<keyword evidence="8" id="KW-0902">Two-component regulatory system</keyword>
<evidence type="ECO:0000259" key="11">
    <source>
        <dbReference type="PROSITE" id="PS50109"/>
    </source>
</evidence>
<evidence type="ECO:0000256" key="1">
    <source>
        <dbReference type="ARBA" id="ARBA00000085"/>
    </source>
</evidence>
<dbReference type="EC" id="2.7.13.3" evidence="2"/>
<sequence length="605" mass="69864">MVIWLIILAPIYTIANNKSFSFKINPFLKENDSILEKRYSKILKNFTKGEYATSLKNSFLLLEDSNKQKNHKTKHLILRLIADIFDKTKKQQKSLNYYKLSLKALQKEILFKKEKEFNSNNNSLFSEIYLRIGSAFQKIHLNQVKKTTNKYKDSAITYYEKLENISGLNNDNLKHKAISYSNLSAIYEQDSIFDKAETYALKAIQTHKLRKNKINQANSLNNLGNIYLSSKEFKRAKNIYKKGIELIKHNDSPKSIKVKANLYYNLAWAMRNLKDYKAYDFQELSYEIEDFQREKEIRRIIEEVTVKHKENLAKQRVNLVVAKRKLIEAKEDKTSILFGTLSLLVIIISGGIIYNYKLRQKNLQLKLSENNLIQQQSIEKIKSEAQTKIINATIDGKESERKQIAEILHDNVSALLSSANMHLSATKKQFNDNTPQEIEKTQAIILEASQKVRDLSHNLISSILLKFGLEYALKDIVKKYSNSQLKFNISANNINRYHQDFEIKIFNIIQELTNNILKHSKASVAQIIITQKEQQLSVIVNDNGIGFYTLSPNTKNTGIGLNQIEARVQMMNGKFNIVSEKNKGTNVFINVPIQQQKKFNLSSVG</sequence>
<dbReference type="SUPFAM" id="SSF55874">
    <property type="entry name" value="ATPase domain of HSP90 chaperone/DNA topoisomerase II/histidine kinase"/>
    <property type="match status" value="1"/>
</dbReference>
<comment type="caution">
    <text evidence="12">The sequence shown here is derived from an EMBL/GenBank/DDBJ whole genome shotgun (WGS) entry which is preliminary data.</text>
</comment>
<protein>
    <recommendedName>
        <fullName evidence="2">histidine kinase</fullName>
        <ecNumber evidence="2">2.7.13.3</ecNumber>
    </recommendedName>
</protein>
<evidence type="ECO:0000256" key="7">
    <source>
        <dbReference type="ARBA" id="ARBA00022840"/>
    </source>
</evidence>
<dbReference type="PROSITE" id="PS50005">
    <property type="entry name" value="TPR"/>
    <property type="match status" value="1"/>
</dbReference>
<dbReference type="InterPro" id="IPR003594">
    <property type="entry name" value="HATPase_dom"/>
</dbReference>
<keyword evidence="10" id="KW-1133">Transmembrane helix</keyword>
<keyword evidence="3" id="KW-0597">Phosphoprotein</keyword>
<dbReference type="EMBL" id="MAKX01000002">
    <property type="protein sequence ID" value="OCK43124.1"/>
    <property type="molecule type" value="Genomic_DNA"/>
</dbReference>
<dbReference type="GO" id="GO:0000155">
    <property type="term" value="F:phosphorelay sensor kinase activity"/>
    <property type="evidence" value="ECO:0007669"/>
    <property type="project" value="InterPro"/>
</dbReference>
<dbReference type="InterPro" id="IPR050482">
    <property type="entry name" value="Sensor_HK_TwoCompSys"/>
</dbReference>
<name>A0A1B9XZZ2_9FLAO</name>
<dbReference type="PROSITE" id="PS50109">
    <property type="entry name" value="HIS_KIN"/>
    <property type="match status" value="1"/>
</dbReference>
<evidence type="ECO:0000256" key="10">
    <source>
        <dbReference type="SAM" id="Phobius"/>
    </source>
</evidence>
<proteinExistence type="predicted"/>
<evidence type="ECO:0000256" key="4">
    <source>
        <dbReference type="ARBA" id="ARBA00022679"/>
    </source>
</evidence>
<evidence type="ECO:0000313" key="13">
    <source>
        <dbReference type="Proteomes" id="UP000093186"/>
    </source>
</evidence>
<keyword evidence="7" id="KW-0067">ATP-binding</keyword>
<comment type="catalytic activity">
    <reaction evidence="1">
        <text>ATP + protein L-histidine = ADP + protein N-phospho-L-histidine.</text>
        <dbReference type="EC" id="2.7.13.3"/>
    </reaction>
</comment>
<dbReference type="InterPro" id="IPR011712">
    <property type="entry name" value="Sig_transdc_His_kin_sub3_dim/P"/>
</dbReference>
<evidence type="ECO:0000256" key="2">
    <source>
        <dbReference type="ARBA" id="ARBA00012438"/>
    </source>
</evidence>
<evidence type="ECO:0000256" key="8">
    <source>
        <dbReference type="ARBA" id="ARBA00023012"/>
    </source>
</evidence>
<accession>A0A1B9XZZ2</accession>
<dbReference type="Gene3D" id="3.30.565.10">
    <property type="entry name" value="Histidine kinase-like ATPase, C-terminal domain"/>
    <property type="match status" value="1"/>
</dbReference>
<dbReference type="Pfam" id="PF13424">
    <property type="entry name" value="TPR_12"/>
    <property type="match status" value="1"/>
</dbReference>
<evidence type="ECO:0000256" key="3">
    <source>
        <dbReference type="ARBA" id="ARBA00022553"/>
    </source>
</evidence>
<evidence type="ECO:0000256" key="5">
    <source>
        <dbReference type="ARBA" id="ARBA00022741"/>
    </source>
</evidence>
<dbReference type="PANTHER" id="PTHR24421">
    <property type="entry name" value="NITRATE/NITRITE SENSOR PROTEIN NARX-RELATED"/>
    <property type="match status" value="1"/>
</dbReference>
<dbReference type="AlphaFoldDB" id="A0A1B9XZZ2"/>
<keyword evidence="6" id="KW-0418">Kinase</keyword>
<gene>
    <name evidence="12" type="ORF">BA195_09130</name>
</gene>
<keyword evidence="10" id="KW-0472">Membrane</keyword>
<dbReference type="InterPro" id="IPR019734">
    <property type="entry name" value="TPR_rpt"/>
</dbReference>
<evidence type="ECO:0000256" key="6">
    <source>
        <dbReference type="ARBA" id="ARBA00022777"/>
    </source>
</evidence>
<evidence type="ECO:0000256" key="9">
    <source>
        <dbReference type="PROSITE-ProRule" id="PRU00339"/>
    </source>
</evidence>